<reference evidence="2 3" key="1">
    <citation type="submission" date="2019-05" db="EMBL/GenBank/DDBJ databases">
        <title>Mikania micrantha, genome provides insights into the molecular mechanism of rapid growth.</title>
        <authorList>
            <person name="Liu B."/>
        </authorList>
    </citation>
    <scope>NUCLEOTIDE SEQUENCE [LARGE SCALE GENOMIC DNA]</scope>
    <source>
        <strain evidence="2">NLD-2019</strain>
        <tissue evidence="2">Leaf</tissue>
    </source>
</reference>
<feature type="compositionally biased region" description="Low complexity" evidence="1">
    <location>
        <begin position="18"/>
        <end position="38"/>
    </location>
</feature>
<feature type="compositionally biased region" description="Acidic residues" evidence="1">
    <location>
        <begin position="75"/>
        <end position="89"/>
    </location>
</feature>
<sequence length="89" mass="9617">MAKNGLLRQHSFRMPAKNNQTNSTQTLNSASSSTRSSSLRYPPNPDLSDFPATLFAIAHDNPSPAAAVGPPEKQEDADSDEEEEDDDDA</sequence>
<proteinExistence type="predicted"/>
<evidence type="ECO:0000313" key="3">
    <source>
        <dbReference type="Proteomes" id="UP000326396"/>
    </source>
</evidence>
<dbReference type="AlphaFoldDB" id="A0A5N6PXF6"/>
<accession>A0A5N6PXF6</accession>
<protein>
    <submittedName>
        <fullName evidence="2">Uncharacterized protein</fullName>
    </submittedName>
</protein>
<evidence type="ECO:0000313" key="2">
    <source>
        <dbReference type="EMBL" id="KAD7117903.1"/>
    </source>
</evidence>
<dbReference type="EMBL" id="SZYD01000002">
    <property type="protein sequence ID" value="KAD7117903.1"/>
    <property type="molecule type" value="Genomic_DNA"/>
</dbReference>
<feature type="region of interest" description="Disordered" evidence="1">
    <location>
        <begin position="1"/>
        <end position="89"/>
    </location>
</feature>
<evidence type="ECO:0000256" key="1">
    <source>
        <dbReference type="SAM" id="MobiDB-lite"/>
    </source>
</evidence>
<organism evidence="2 3">
    <name type="scientific">Mikania micrantha</name>
    <name type="common">bitter vine</name>
    <dbReference type="NCBI Taxonomy" id="192012"/>
    <lineage>
        <taxon>Eukaryota</taxon>
        <taxon>Viridiplantae</taxon>
        <taxon>Streptophyta</taxon>
        <taxon>Embryophyta</taxon>
        <taxon>Tracheophyta</taxon>
        <taxon>Spermatophyta</taxon>
        <taxon>Magnoliopsida</taxon>
        <taxon>eudicotyledons</taxon>
        <taxon>Gunneridae</taxon>
        <taxon>Pentapetalae</taxon>
        <taxon>asterids</taxon>
        <taxon>campanulids</taxon>
        <taxon>Asterales</taxon>
        <taxon>Asteraceae</taxon>
        <taxon>Asteroideae</taxon>
        <taxon>Heliantheae alliance</taxon>
        <taxon>Eupatorieae</taxon>
        <taxon>Mikania</taxon>
    </lineage>
</organism>
<keyword evidence="3" id="KW-1185">Reference proteome</keyword>
<name>A0A5N6PXF6_9ASTR</name>
<gene>
    <name evidence="2" type="ORF">E3N88_05171</name>
</gene>
<comment type="caution">
    <text evidence="2">The sequence shown here is derived from an EMBL/GenBank/DDBJ whole genome shotgun (WGS) entry which is preliminary data.</text>
</comment>
<dbReference type="Proteomes" id="UP000326396">
    <property type="component" value="Linkage Group LG10"/>
</dbReference>